<dbReference type="AlphaFoldDB" id="W7EXN0"/>
<sequence>PKLDFLNCQLPHLFTITPPQRPSLVQTWKKLKQLCLCHVAMLCSAVSLACFDPNHAYKGG</sequence>
<feature type="non-terminal residue" evidence="1">
    <location>
        <position position="1"/>
    </location>
</feature>
<dbReference type="Proteomes" id="UP000054337">
    <property type="component" value="Unassembled WGS sequence"/>
</dbReference>
<protein>
    <submittedName>
        <fullName evidence="1">Uncharacterized protein</fullName>
    </submittedName>
</protein>
<dbReference type="HOGENOM" id="CLU_2947964_0_0_1"/>
<reference evidence="1 2" key="1">
    <citation type="journal article" date="2013" name="PLoS Genet.">
        <title>Comparative genome structure, secondary metabolite, and effector coding capacity across Cochliobolus pathogens.</title>
        <authorList>
            <person name="Condon B.J."/>
            <person name="Leng Y."/>
            <person name="Wu D."/>
            <person name="Bushley K.E."/>
            <person name="Ohm R.A."/>
            <person name="Otillar R."/>
            <person name="Martin J."/>
            <person name="Schackwitz W."/>
            <person name="Grimwood J."/>
            <person name="MohdZainudin N."/>
            <person name="Xue C."/>
            <person name="Wang R."/>
            <person name="Manning V.A."/>
            <person name="Dhillon B."/>
            <person name="Tu Z.J."/>
            <person name="Steffenson B.J."/>
            <person name="Salamov A."/>
            <person name="Sun H."/>
            <person name="Lowry S."/>
            <person name="LaButti K."/>
            <person name="Han J."/>
            <person name="Copeland A."/>
            <person name="Lindquist E."/>
            <person name="Barry K."/>
            <person name="Schmutz J."/>
            <person name="Baker S.E."/>
            <person name="Ciuffetti L.M."/>
            <person name="Grigoriev I.V."/>
            <person name="Zhong S."/>
            <person name="Turgeon B.G."/>
        </authorList>
    </citation>
    <scope>NUCLEOTIDE SEQUENCE [LARGE SCALE GENOMIC DNA]</scope>
    <source>
        <strain evidence="1 2">FI3</strain>
    </source>
</reference>
<keyword evidence="2" id="KW-1185">Reference proteome</keyword>
<gene>
    <name evidence="1" type="ORF">COCVIDRAFT_89981</name>
</gene>
<name>W7EXN0_BIPV3</name>
<evidence type="ECO:0000313" key="1">
    <source>
        <dbReference type="EMBL" id="EUN30635.1"/>
    </source>
</evidence>
<organism evidence="1 2">
    <name type="scientific">Bipolaris victoriae (strain FI3)</name>
    <name type="common">Victoria blight of oats agent</name>
    <name type="synonym">Cochliobolus victoriae</name>
    <dbReference type="NCBI Taxonomy" id="930091"/>
    <lineage>
        <taxon>Eukaryota</taxon>
        <taxon>Fungi</taxon>
        <taxon>Dikarya</taxon>
        <taxon>Ascomycota</taxon>
        <taxon>Pezizomycotina</taxon>
        <taxon>Dothideomycetes</taxon>
        <taxon>Pleosporomycetidae</taxon>
        <taxon>Pleosporales</taxon>
        <taxon>Pleosporineae</taxon>
        <taxon>Pleosporaceae</taxon>
        <taxon>Bipolaris</taxon>
    </lineage>
</organism>
<dbReference type="RefSeq" id="XP_014560227.1">
    <property type="nucleotide sequence ID" value="XM_014704741.1"/>
</dbReference>
<dbReference type="GeneID" id="26259120"/>
<evidence type="ECO:0000313" key="2">
    <source>
        <dbReference type="Proteomes" id="UP000054337"/>
    </source>
</evidence>
<dbReference type="EMBL" id="KI968704">
    <property type="protein sequence ID" value="EUN30635.1"/>
    <property type="molecule type" value="Genomic_DNA"/>
</dbReference>
<accession>W7EXN0</accession>
<proteinExistence type="predicted"/>